<dbReference type="FunFam" id="3.40.1010.10:FF:000004">
    <property type="entry name" value="Putative diphthine synthase"/>
    <property type="match status" value="1"/>
</dbReference>
<accession>A0A915D0C8</accession>
<evidence type="ECO:0000256" key="6">
    <source>
        <dbReference type="ARBA" id="ARBA00011071"/>
    </source>
</evidence>
<protein>
    <recommendedName>
        <fullName evidence="18 19">GPI alpha-1,4-mannosyltransferase I, catalytic subunit</fullName>
        <ecNumber evidence="19">2.4.1.-</ecNumber>
    </recommendedName>
    <alternativeName>
        <fullName evidence="19">GPI mannosyltransferase I</fullName>
    </alternativeName>
</protein>
<evidence type="ECO:0000256" key="8">
    <source>
        <dbReference type="ARBA" id="ARBA00022603"/>
    </source>
</evidence>
<dbReference type="PANTHER" id="PTHR12886:SF0">
    <property type="entry name" value="GPI MANNOSYLTRANSFERASE 1"/>
    <property type="match status" value="1"/>
</dbReference>
<dbReference type="InterPro" id="IPR007704">
    <property type="entry name" value="PIG-M"/>
</dbReference>
<evidence type="ECO:0000313" key="21">
    <source>
        <dbReference type="Proteomes" id="UP000887574"/>
    </source>
</evidence>
<evidence type="ECO:0000256" key="1">
    <source>
        <dbReference type="ARBA" id="ARBA00004006"/>
    </source>
</evidence>
<evidence type="ECO:0000256" key="2">
    <source>
        <dbReference type="ARBA" id="ARBA00004477"/>
    </source>
</evidence>
<proteinExistence type="inferred from homology"/>
<dbReference type="Pfam" id="PF05007">
    <property type="entry name" value="Mannosyl_trans"/>
    <property type="match status" value="1"/>
</dbReference>
<reference evidence="22" key="1">
    <citation type="submission" date="2022-11" db="UniProtKB">
        <authorList>
            <consortium name="WormBaseParasite"/>
        </authorList>
    </citation>
    <scope>IDENTIFICATION</scope>
</reference>
<feature type="transmembrane region" description="Helical" evidence="19">
    <location>
        <begin position="377"/>
        <end position="401"/>
    </location>
</feature>
<comment type="similarity">
    <text evidence="6 19">Belongs to the PIGM family.</text>
</comment>
<evidence type="ECO:0000256" key="16">
    <source>
        <dbReference type="ARBA" id="ARBA00048752"/>
    </source>
</evidence>
<comment type="subcellular location">
    <subcellularLocation>
        <location evidence="2 19">Endoplasmic reticulum membrane</location>
        <topology evidence="2 19">Multi-pass membrane protein</topology>
    </subcellularLocation>
</comment>
<dbReference type="InterPro" id="IPR000878">
    <property type="entry name" value="4pyrrol_Mease"/>
</dbReference>
<dbReference type="Gene3D" id="3.30.950.10">
    <property type="entry name" value="Methyltransferase, Cobalt-precorrin-4 Transmethylase, Domain 2"/>
    <property type="match status" value="1"/>
</dbReference>
<dbReference type="GO" id="GO:0141133">
    <property type="term" value="F:diphthine methyl ester synthase activity"/>
    <property type="evidence" value="ECO:0007669"/>
    <property type="project" value="UniProtKB-EC"/>
</dbReference>
<keyword evidence="21" id="KW-1185">Reference proteome</keyword>
<feature type="transmembrane region" description="Helical" evidence="19">
    <location>
        <begin position="18"/>
        <end position="36"/>
    </location>
</feature>
<dbReference type="PANTHER" id="PTHR12886">
    <property type="entry name" value="PIG-M MANNOSYLTRANSFERASE"/>
    <property type="match status" value="1"/>
</dbReference>
<evidence type="ECO:0000256" key="12">
    <source>
        <dbReference type="ARBA" id="ARBA00022692"/>
    </source>
</evidence>
<dbReference type="GO" id="GO:0005789">
    <property type="term" value="C:endoplasmic reticulum membrane"/>
    <property type="evidence" value="ECO:0007669"/>
    <property type="project" value="UniProtKB-SubCell"/>
</dbReference>
<organism evidence="21 22">
    <name type="scientific">Ditylenchus dipsaci</name>
    <dbReference type="NCBI Taxonomy" id="166011"/>
    <lineage>
        <taxon>Eukaryota</taxon>
        <taxon>Metazoa</taxon>
        <taxon>Ecdysozoa</taxon>
        <taxon>Nematoda</taxon>
        <taxon>Chromadorea</taxon>
        <taxon>Rhabditida</taxon>
        <taxon>Tylenchina</taxon>
        <taxon>Tylenchomorpha</taxon>
        <taxon>Sphaerularioidea</taxon>
        <taxon>Anguinidae</taxon>
        <taxon>Anguininae</taxon>
        <taxon>Ditylenchus</taxon>
    </lineage>
</organism>
<sequence length="650" mass="74748">MNNQNVNMPKSQRWTFNRLLWTGFSIRLLLVFYAKIHDHLFDVNFTDIDYKVFSDAADLVSQGKSPYDRPTYRYTPLLAWMLLPNVYFPDFGKILFCLVDVATAWLLYKSAVVSHEVRSSIENKQNCFSKAVLNVCVFWLFNPFICIISARGNADSMVCAAVLLSLYLLNNNYRTASAIVHGALAVHLKVYPIIYLPSIFLSLVAIDRLPLTFTGFKTSDLEVLDQQTRLYICHVECSLFHQHHNSWLPSERHKAQFLPYFYPLYLARDNVFMTKLLSMGAFFPQLVCILVFAFKFHKDLPFCWFLSTYSFVSFNKVCTSQYFIWYLCFLPLIYDKLKISIPSAIKLVFLWLFGQAIWLLPVYLFEFQGWNTLLLVWLASLLFLCINCYIMKLLVMVFYLIGLGLGDVEDITVRGLNAVRKCSKVYLEAYTSILCYGLEKQKLEEFYERSIICADREFVEQAADTMLEEAKQSDIAMLVVGDPFGATTHADLVLRAKKLGVETKIVHNASIMNAVGCCGLQLYTFGQTVSIDEWHAHFVFARYKDKEQSVENILRGRKVYEPARYMTCADAAKQLLLIYERKKDDANLAYDPETKVVGLARVGWNDQKILYCSLEKMAGVNLGAPLHTLIIPGHVHPMELEMLDTFEPTD</sequence>
<comment type="function">
    <text evidence="17 19">Catalytic subunit of the glycosylphosphatidylinositol-mannosyltransferase I complex which catalyzes the transfer of the first mannose, via an alpha-1,4 bond from a dolichol-phosphate-mannose (Dol-P-Man) to the glucosaminyl acyl phosphatidylinositol (GlcN-(acyl)PI) intermediate to generate alpha-D-Man-(1-&gt;4)-alpha-D-GlcN-(1-&gt;6)-(1-radyl,2-acyl-sn-glycero-3-phospho)-2-acyl-inositol and participates in the sixth step of the glycosylphosphatidylinositol-anchor biosynthesis.</text>
</comment>
<feature type="transmembrane region" description="Helical" evidence="19">
    <location>
        <begin position="128"/>
        <end position="150"/>
    </location>
</feature>
<dbReference type="SUPFAM" id="SSF53790">
    <property type="entry name" value="Tetrapyrrole methylase"/>
    <property type="match status" value="1"/>
</dbReference>
<evidence type="ECO:0000256" key="18">
    <source>
        <dbReference type="ARBA" id="ARBA00093608"/>
    </source>
</evidence>
<comment type="pathway">
    <text evidence="3 19">Glycolipid biosynthesis; glycosylphosphatidylinositol-anchor biosynthesis.</text>
</comment>
<dbReference type="GO" id="GO:0004376">
    <property type="term" value="F:GPI mannosyltransferase activity"/>
    <property type="evidence" value="ECO:0007669"/>
    <property type="project" value="InterPro"/>
</dbReference>
<dbReference type="GO" id="GO:0051751">
    <property type="term" value="F:alpha-1,4-mannosyltransferase activity"/>
    <property type="evidence" value="ECO:0007669"/>
    <property type="project" value="InterPro"/>
</dbReference>
<dbReference type="InterPro" id="IPR014777">
    <property type="entry name" value="4pyrrole_Mease_sub1"/>
</dbReference>
<keyword evidence="14 19" id="KW-1133">Transmembrane helix</keyword>
<dbReference type="WBParaSite" id="jg14493">
    <property type="protein sequence ID" value="jg14493"/>
    <property type="gene ID" value="jg14493"/>
</dbReference>
<dbReference type="GO" id="GO:0032259">
    <property type="term" value="P:methylation"/>
    <property type="evidence" value="ECO:0007669"/>
    <property type="project" value="UniProtKB-KW"/>
</dbReference>
<dbReference type="NCBIfam" id="TIGR00522">
    <property type="entry name" value="dph5"/>
    <property type="match status" value="1"/>
</dbReference>
<evidence type="ECO:0000256" key="14">
    <source>
        <dbReference type="ARBA" id="ARBA00022989"/>
    </source>
</evidence>
<evidence type="ECO:0000256" key="4">
    <source>
        <dbReference type="ARBA" id="ARBA00005156"/>
    </source>
</evidence>
<evidence type="ECO:0000256" key="3">
    <source>
        <dbReference type="ARBA" id="ARBA00004687"/>
    </source>
</evidence>
<feature type="transmembrane region" description="Helical" evidence="19">
    <location>
        <begin position="276"/>
        <end position="294"/>
    </location>
</feature>
<keyword evidence="15 19" id="KW-0472">Membrane</keyword>
<comment type="function">
    <text evidence="1">S-adenosyl-L-methionine-dependent methyltransferase that catalyzes four methylations of the modified target histidine residue in translation elongation factor 2 (EF-2), to form an intermediate called diphthine methyl ester. The four successive methylation reactions represent the second step of diphthamide biosynthesis.</text>
</comment>
<name>A0A915D0C8_9BILA</name>
<keyword evidence="7 19" id="KW-0337">GPI-anchor biosynthesis</keyword>
<keyword evidence="12 19" id="KW-0812">Transmembrane</keyword>
<dbReference type="EC" id="2.4.1.-" evidence="19"/>
<feature type="transmembrane region" description="Helical" evidence="19">
    <location>
        <begin position="91"/>
        <end position="108"/>
    </location>
</feature>
<evidence type="ECO:0000256" key="11">
    <source>
        <dbReference type="ARBA" id="ARBA00022691"/>
    </source>
</evidence>
<evidence type="ECO:0000256" key="15">
    <source>
        <dbReference type="ARBA" id="ARBA00023136"/>
    </source>
</evidence>
<comment type="similarity">
    <text evidence="5">Belongs to the diphthine synthase family.</text>
</comment>
<keyword evidence="13 19" id="KW-0256">Endoplasmic reticulum</keyword>
<dbReference type="Gene3D" id="3.40.1010.10">
    <property type="entry name" value="Cobalt-precorrin-4 Transmethylase, Domain 1"/>
    <property type="match status" value="1"/>
</dbReference>
<evidence type="ECO:0000259" key="20">
    <source>
        <dbReference type="Pfam" id="PF00590"/>
    </source>
</evidence>
<evidence type="ECO:0000313" key="22">
    <source>
        <dbReference type="WBParaSite" id="jg14493"/>
    </source>
</evidence>
<dbReference type="AlphaFoldDB" id="A0A915D0C8"/>
<evidence type="ECO:0000256" key="17">
    <source>
        <dbReference type="ARBA" id="ARBA00093408"/>
    </source>
</evidence>
<dbReference type="InterPro" id="IPR035996">
    <property type="entry name" value="4pyrrol_Methylase_sf"/>
</dbReference>
<comment type="catalytic activity">
    <reaction evidence="16">
        <text>2-[(3S)-amino-3-carboxypropyl]-L-histidyl-[translation elongation factor 2] + 4 S-adenosyl-L-methionine = diphthine methyl ester-[translation elongation factor 2] + 4 S-adenosyl-L-homocysteine + 3 H(+)</text>
        <dbReference type="Rhea" id="RHEA:42652"/>
        <dbReference type="Rhea" id="RHEA-COMP:9749"/>
        <dbReference type="Rhea" id="RHEA-COMP:10173"/>
        <dbReference type="ChEBI" id="CHEBI:15378"/>
        <dbReference type="ChEBI" id="CHEBI:57856"/>
        <dbReference type="ChEBI" id="CHEBI:59789"/>
        <dbReference type="ChEBI" id="CHEBI:73995"/>
        <dbReference type="ChEBI" id="CHEBI:79005"/>
        <dbReference type="EC" id="2.1.1.314"/>
    </reaction>
</comment>
<feature type="transmembrane region" description="Helical" evidence="19">
    <location>
        <begin position="314"/>
        <end position="333"/>
    </location>
</feature>
<dbReference type="Pfam" id="PF00590">
    <property type="entry name" value="TP_methylase"/>
    <property type="match status" value="1"/>
</dbReference>
<keyword evidence="9 19" id="KW-0328">Glycosyltransferase</keyword>
<feature type="transmembrane region" description="Helical" evidence="19">
    <location>
        <begin position="345"/>
        <end position="365"/>
    </location>
</feature>
<dbReference type="Proteomes" id="UP000887574">
    <property type="component" value="Unplaced"/>
</dbReference>
<dbReference type="GO" id="GO:1990529">
    <property type="term" value="C:glycosylphosphatidylinositol-mannosyltransferase I complex"/>
    <property type="evidence" value="ECO:0007669"/>
    <property type="project" value="TreeGrafter"/>
</dbReference>
<comment type="pathway">
    <text evidence="4">Protein modification; peptidyl-diphthamide biosynthesis.</text>
</comment>
<feature type="domain" description="Tetrapyrrole methylase" evidence="20">
    <location>
        <begin position="398"/>
        <end position="617"/>
    </location>
</feature>
<evidence type="ECO:0000256" key="13">
    <source>
        <dbReference type="ARBA" id="ARBA00022824"/>
    </source>
</evidence>
<evidence type="ECO:0000256" key="19">
    <source>
        <dbReference type="RuleBase" id="RU365064"/>
    </source>
</evidence>
<keyword evidence="10 19" id="KW-0808">Transferase</keyword>
<dbReference type="InterPro" id="IPR004551">
    <property type="entry name" value="Dphthn_synthase"/>
</dbReference>
<dbReference type="GO" id="GO:0017183">
    <property type="term" value="P:protein histidyl modification to diphthamide"/>
    <property type="evidence" value="ECO:0007669"/>
    <property type="project" value="InterPro"/>
</dbReference>
<dbReference type="InterPro" id="IPR014776">
    <property type="entry name" value="4pyrrole_Mease_sub2"/>
</dbReference>
<feature type="transmembrane region" description="Helical" evidence="19">
    <location>
        <begin position="190"/>
        <end position="209"/>
    </location>
</feature>
<keyword evidence="11" id="KW-0949">S-adenosyl-L-methionine</keyword>
<evidence type="ECO:0000256" key="7">
    <source>
        <dbReference type="ARBA" id="ARBA00022502"/>
    </source>
</evidence>
<keyword evidence="8" id="KW-0489">Methyltransferase</keyword>
<evidence type="ECO:0000256" key="5">
    <source>
        <dbReference type="ARBA" id="ARBA00006729"/>
    </source>
</evidence>
<dbReference type="CDD" id="cd11647">
    <property type="entry name" value="DHP5_DphB"/>
    <property type="match status" value="1"/>
</dbReference>
<evidence type="ECO:0000256" key="9">
    <source>
        <dbReference type="ARBA" id="ARBA00022676"/>
    </source>
</evidence>
<evidence type="ECO:0000256" key="10">
    <source>
        <dbReference type="ARBA" id="ARBA00022679"/>
    </source>
</evidence>
<dbReference type="GO" id="GO:0006506">
    <property type="term" value="P:GPI anchor biosynthetic process"/>
    <property type="evidence" value="ECO:0007669"/>
    <property type="project" value="UniProtKB-KW"/>
</dbReference>